<sequence length="742" mass="80874">MEGFLTECVHESLNAYLHGNAIFLGERLFAANASEENAFLLATCYLRNNQEYRAYHVLKGATAPQSRYLFALCCSKLGKLSEAEHALCYSCKEEAEVPNGAAGHYLLGLICKQSERRSAAVNHFTQALTLDPFLWSAYEELCLLGADEEAATLLHNPDLDLAYPLNPEASCNVETAPSTPAPINTPLDRGEVVTPATTGPPSPRSRRPSAPPPPARGTRTQSSTAEVATPRPSEPRATPSPSTFVTPSPSTSSLPAAPPPNPPGKHGNAPANRGGPGASTSGAAAGTPASGQRRKFDDDGKLRKVSGRIDDEGKLRKVSGRLFAEPPPSVSGLRRSSRLSGGTTSSETPGKPPVNRRGAQPSSPAPQSYRGAVASTPASAAPKAAAASKEPAKDPVSGEAGKATDGAASALQLIRILGDGFRQLCMYKCQDCIATLQQLPPEQYASGWVLCTLGRAYFEMVDYVESERAFDWARRNDPTRLEGLEVFSTVLWHLKKEVQLSFLAQEVIALDRLSPHAWCVMGNCFSLQKEHETALRFFQRALQLDPNFAYAHTLCGHEYFANEDFEKGLLCFRTAIRIDERHYNAWYGLGTIYYRQEKYENAEYHFTRALTINARSSVLHCYRGMALHALNRNAEALSCLQTAIDTDEKNPLAKFEKASVLMSEDRHEEALSELEALKECAPREASVFFLMGKIYKKLDKANQAMVSFSIALDLKPSSSDVSLIKSAIEKLTVPDDSEEEEL</sequence>
<keyword evidence="4" id="KW-0539">Nucleus</keyword>
<comment type="similarity">
    <text evidence="5">Belongs to the APC3/CDC27 family.</text>
</comment>
<accession>A0AAE0C198</accession>
<dbReference type="GO" id="GO:0031145">
    <property type="term" value="P:anaphase-promoting complex-dependent catabolic process"/>
    <property type="evidence" value="ECO:0007669"/>
    <property type="project" value="TreeGrafter"/>
</dbReference>
<evidence type="ECO:0000313" key="9">
    <source>
        <dbReference type="Proteomes" id="UP001190700"/>
    </source>
</evidence>
<feature type="repeat" description="TPR" evidence="6">
    <location>
        <begin position="515"/>
        <end position="548"/>
    </location>
</feature>
<gene>
    <name evidence="8" type="ORF">CYMTET_43916</name>
</gene>
<feature type="compositionally biased region" description="Polar residues" evidence="7">
    <location>
        <begin position="172"/>
        <end position="182"/>
    </location>
</feature>
<feature type="compositionally biased region" description="Pro residues" evidence="7">
    <location>
        <begin position="198"/>
        <end position="215"/>
    </location>
</feature>
<keyword evidence="3 6" id="KW-0802">TPR repeat</keyword>
<keyword evidence="8" id="KW-0131">Cell cycle</keyword>
<evidence type="ECO:0000256" key="4">
    <source>
        <dbReference type="ARBA" id="ARBA00023242"/>
    </source>
</evidence>
<feature type="repeat" description="TPR" evidence="6">
    <location>
        <begin position="101"/>
        <end position="134"/>
    </location>
</feature>
<evidence type="ECO:0000256" key="5">
    <source>
        <dbReference type="ARBA" id="ARBA00038210"/>
    </source>
</evidence>
<keyword evidence="9" id="KW-1185">Reference proteome</keyword>
<dbReference type="Pfam" id="PF12895">
    <property type="entry name" value="ANAPC3"/>
    <property type="match status" value="1"/>
</dbReference>
<feature type="compositionally biased region" description="Low complexity" evidence="7">
    <location>
        <begin position="237"/>
        <end position="255"/>
    </location>
</feature>
<dbReference type="SMART" id="SM00028">
    <property type="entry name" value="TPR"/>
    <property type="match status" value="9"/>
</dbReference>
<comment type="caution">
    <text evidence="8">The sequence shown here is derived from an EMBL/GenBank/DDBJ whole genome shotgun (WGS) entry which is preliminary data.</text>
</comment>
<feature type="compositionally biased region" description="Low complexity" evidence="7">
    <location>
        <begin position="267"/>
        <end position="291"/>
    </location>
</feature>
<dbReference type="GO" id="GO:0005680">
    <property type="term" value="C:anaphase-promoting complex"/>
    <property type="evidence" value="ECO:0007669"/>
    <property type="project" value="UniProtKB-ARBA"/>
</dbReference>
<evidence type="ECO:0000313" key="8">
    <source>
        <dbReference type="EMBL" id="KAK3246551.1"/>
    </source>
</evidence>
<feature type="repeat" description="TPR" evidence="6">
    <location>
        <begin position="685"/>
        <end position="718"/>
    </location>
</feature>
<feature type="region of interest" description="Disordered" evidence="7">
    <location>
        <begin position="172"/>
        <end position="402"/>
    </location>
</feature>
<dbReference type="GO" id="GO:0007091">
    <property type="term" value="P:metaphase/anaphase transition of mitotic cell cycle"/>
    <property type="evidence" value="ECO:0007669"/>
    <property type="project" value="TreeGrafter"/>
</dbReference>
<protein>
    <submittedName>
        <fullName evidence="8">Cell division cycle protein 27</fullName>
    </submittedName>
</protein>
<dbReference type="GO" id="GO:0051301">
    <property type="term" value="P:cell division"/>
    <property type="evidence" value="ECO:0007669"/>
    <property type="project" value="UniProtKB-KW"/>
</dbReference>
<dbReference type="PROSITE" id="PS50293">
    <property type="entry name" value="TPR_REGION"/>
    <property type="match status" value="1"/>
</dbReference>
<reference evidence="8 9" key="1">
    <citation type="journal article" date="2015" name="Genome Biol. Evol.">
        <title>Comparative Genomics of a Bacterivorous Green Alga Reveals Evolutionary Causalities and Consequences of Phago-Mixotrophic Mode of Nutrition.</title>
        <authorList>
            <person name="Burns J.A."/>
            <person name="Paasch A."/>
            <person name="Narechania A."/>
            <person name="Kim E."/>
        </authorList>
    </citation>
    <scope>NUCLEOTIDE SEQUENCE [LARGE SCALE GENOMIC DNA]</scope>
    <source>
        <strain evidence="8 9">PLY_AMNH</strain>
    </source>
</reference>
<evidence type="ECO:0000256" key="1">
    <source>
        <dbReference type="ARBA" id="ARBA00004123"/>
    </source>
</evidence>
<dbReference type="GO" id="GO:0005737">
    <property type="term" value="C:cytoplasm"/>
    <property type="evidence" value="ECO:0007669"/>
    <property type="project" value="TreeGrafter"/>
</dbReference>
<dbReference type="InterPro" id="IPR011990">
    <property type="entry name" value="TPR-like_helical_dom_sf"/>
</dbReference>
<dbReference type="Pfam" id="PF00515">
    <property type="entry name" value="TPR_1"/>
    <property type="match status" value="2"/>
</dbReference>
<dbReference type="AlphaFoldDB" id="A0AAE0C198"/>
<dbReference type="PROSITE" id="PS50005">
    <property type="entry name" value="TPR"/>
    <property type="match status" value="5"/>
</dbReference>
<feature type="compositionally biased region" description="Low complexity" evidence="7">
    <location>
        <begin position="331"/>
        <end position="346"/>
    </location>
</feature>
<dbReference type="EMBL" id="LGRX02029701">
    <property type="protein sequence ID" value="KAK3246551.1"/>
    <property type="molecule type" value="Genomic_DNA"/>
</dbReference>
<dbReference type="PANTHER" id="PTHR12558">
    <property type="entry name" value="CELL DIVISION CYCLE 16,23,27"/>
    <property type="match status" value="1"/>
</dbReference>
<evidence type="ECO:0000256" key="2">
    <source>
        <dbReference type="ARBA" id="ARBA00022737"/>
    </source>
</evidence>
<feature type="compositionally biased region" description="Basic and acidic residues" evidence="7">
    <location>
        <begin position="294"/>
        <end position="315"/>
    </location>
</feature>
<keyword evidence="2" id="KW-0677">Repeat</keyword>
<feature type="compositionally biased region" description="Low complexity" evidence="7">
    <location>
        <begin position="372"/>
        <end position="389"/>
    </location>
</feature>
<name>A0AAE0C198_9CHLO</name>
<keyword evidence="8" id="KW-0132">Cell division</keyword>
<dbReference type="InterPro" id="IPR019734">
    <property type="entry name" value="TPR_rpt"/>
</dbReference>
<comment type="subcellular location">
    <subcellularLocation>
        <location evidence="1">Nucleus</location>
    </subcellularLocation>
</comment>
<dbReference type="PANTHER" id="PTHR12558:SF13">
    <property type="entry name" value="CELL DIVISION CYCLE PROTEIN 27 HOMOLOG"/>
    <property type="match status" value="1"/>
</dbReference>
<evidence type="ECO:0000256" key="6">
    <source>
        <dbReference type="PROSITE-ProRule" id="PRU00339"/>
    </source>
</evidence>
<dbReference type="FunFam" id="1.25.40.10:FF:000018">
    <property type="entry name" value="Cell division cycle protein 27 homolog B"/>
    <property type="match status" value="1"/>
</dbReference>
<dbReference type="Pfam" id="PF13181">
    <property type="entry name" value="TPR_8"/>
    <property type="match status" value="1"/>
</dbReference>
<dbReference type="Proteomes" id="UP001190700">
    <property type="component" value="Unassembled WGS sequence"/>
</dbReference>
<dbReference type="GO" id="GO:0016567">
    <property type="term" value="P:protein ubiquitination"/>
    <property type="evidence" value="ECO:0007669"/>
    <property type="project" value="TreeGrafter"/>
</dbReference>
<dbReference type="Gene3D" id="1.25.40.10">
    <property type="entry name" value="Tetratricopeptide repeat domain"/>
    <property type="match status" value="4"/>
</dbReference>
<evidence type="ECO:0000256" key="7">
    <source>
        <dbReference type="SAM" id="MobiDB-lite"/>
    </source>
</evidence>
<feature type="repeat" description="TPR" evidence="6">
    <location>
        <begin position="549"/>
        <end position="582"/>
    </location>
</feature>
<evidence type="ECO:0000256" key="3">
    <source>
        <dbReference type="ARBA" id="ARBA00022803"/>
    </source>
</evidence>
<dbReference type="SUPFAM" id="SSF48452">
    <property type="entry name" value="TPR-like"/>
    <property type="match status" value="2"/>
</dbReference>
<organism evidence="8 9">
    <name type="scientific">Cymbomonas tetramitiformis</name>
    <dbReference type="NCBI Taxonomy" id="36881"/>
    <lineage>
        <taxon>Eukaryota</taxon>
        <taxon>Viridiplantae</taxon>
        <taxon>Chlorophyta</taxon>
        <taxon>Pyramimonadophyceae</taxon>
        <taxon>Pyramimonadales</taxon>
        <taxon>Pyramimonadaceae</taxon>
        <taxon>Cymbomonas</taxon>
    </lineage>
</organism>
<feature type="repeat" description="TPR" evidence="6">
    <location>
        <begin position="583"/>
        <end position="616"/>
    </location>
</feature>
<dbReference type="Pfam" id="PF13432">
    <property type="entry name" value="TPR_16"/>
    <property type="match status" value="1"/>
</dbReference>
<proteinExistence type="inferred from homology"/>